<proteinExistence type="predicted"/>
<sequence>MIPKIHARIQMPNVSENFLRFCKLGISLRIDRLLRFTFCSPRLVRCEIQIGDRRRFSKFPGSIRITDELGKSCSWGRLLIPWNRCAVPPGASSSLNTTCLFCKNRAVDLSGLPIL</sequence>
<organism evidence="1 2">
    <name type="scientific">Leptospira perolatii</name>
    <dbReference type="NCBI Taxonomy" id="2023191"/>
    <lineage>
        <taxon>Bacteria</taxon>
        <taxon>Pseudomonadati</taxon>
        <taxon>Spirochaetota</taxon>
        <taxon>Spirochaetia</taxon>
        <taxon>Leptospirales</taxon>
        <taxon>Leptospiraceae</taxon>
        <taxon>Leptospira</taxon>
    </lineage>
</organism>
<dbReference type="AlphaFoldDB" id="A0A2M9ZSH6"/>
<gene>
    <name evidence="1" type="ORF">CH373_02840</name>
</gene>
<dbReference type="Proteomes" id="UP000231990">
    <property type="component" value="Unassembled WGS sequence"/>
</dbReference>
<accession>A0A2M9ZSH6</accession>
<protein>
    <submittedName>
        <fullName evidence="1">Uncharacterized protein</fullName>
    </submittedName>
</protein>
<evidence type="ECO:0000313" key="2">
    <source>
        <dbReference type="Proteomes" id="UP000231990"/>
    </source>
</evidence>
<reference evidence="1 2" key="1">
    <citation type="submission" date="2017-07" db="EMBL/GenBank/DDBJ databases">
        <title>Leptospira spp. isolated from tropical soils.</title>
        <authorList>
            <person name="Thibeaux R."/>
            <person name="Iraola G."/>
            <person name="Ferres I."/>
            <person name="Bierque E."/>
            <person name="Girault D."/>
            <person name="Soupe-Gilbert M.-E."/>
            <person name="Picardeau M."/>
            <person name="Goarant C."/>
        </authorList>
    </citation>
    <scope>NUCLEOTIDE SEQUENCE [LARGE SCALE GENOMIC DNA]</scope>
    <source>
        <strain evidence="1 2">FH1-B-B1</strain>
    </source>
</reference>
<dbReference type="EMBL" id="NPDZ01000001">
    <property type="protein sequence ID" value="PJZ74985.1"/>
    <property type="molecule type" value="Genomic_DNA"/>
</dbReference>
<evidence type="ECO:0000313" key="1">
    <source>
        <dbReference type="EMBL" id="PJZ74985.1"/>
    </source>
</evidence>
<name>A0A2M9ZSH6_9LEPT</name>
<comment type="caution">
    <text evidence="1">The sequence shown here is derived from an EMBL/GenBank/DDBJ whole genome shotgun (WGS) entry which is preliminary data.</text>
</comment>